<name>A0A9N8HFI1_9STRA</name>
<organism evidence="2 3">
    <name type="scientific">Seminavis robusta</name>
    <dbReference type="NCBI Taxonomy" id="568900"/>
    <lineage>
        <taxon>Eukaryota</taxon>
        <taxon>Sar</taxon>
        <taxon>Stramenopiles</taxon>
        <taxon>Ochrophyta</taxon>
        <taxon>Bacillariophyta</taxon>
        <taxon>Bacillariophyceae</taxon>
        <taxon>Bacillariophycidae</taxon>
        <taxon>Naviculales</taxon>
        <taxon>Naviculaceae</taxon>
        <taxon>Seminavis</taxon>
    </lineage>
</organism>
<comment type="caution">
    <text evidence="2">The sequence shown here is derived from an EMBL/GenBank/DDBJ whole genome shotgun (WGS) entry which is preliminary data.</text>
</comment>
<evidence type="ECO:0000313" key="2">
    <source>
        <dbReference type="EMBL" id="CAB9513113.1"/>
    </source>
</evidence>
<dbReference type="AlphaFoldDB" id="A0A9N8HFI1"/>
<feature type="compositionally biased region" description="Basic and acidic residues" evidence="1">
    <location>
        <begin position="76"/>
        <end position="89"/>
    </location>
</feature>
<protein>
    <submittedName>
        <fullName evidence="2">Uncharacterized protein</fullName>
    </submittedName>
</protein>
<dbReference type="EMBL" id="CAICTM010000571">
    <property type="protein sequence ID" value="CAB9513113.1"/>
    <property type="molecule type" value="Genomic_DNA"/>
</dbReference>
<gene>
    <name evidence="2" type="ORF">SEMRO_572_G168840.1</name>
</gene>
<sequence>MPLKSILRNSSTRSLDIGTSSDEAARNAQTTRRAAMKRSVSFSGGCRWQERSSNKEVLAPTTTMCRKGGPRMPLRRACDDEPSKNEKGLRMPVRSESSDCKNGATTPPPPADSKCPLLLAGKSQKQALRMPIRKTFSFKKSSHGDHKKSPVPKSRSFQGTSGATKATVETHHVQRVQLMRNNMAMALSA</sequence>
<accession>A0A9N8HFI1</accession>
<dbReference type="Proteomes" id="UP001153069">
    <property type="component" value="Unassembled WGS sequence"/>
</dbReference>
<proteinExistence type="predicted"/>
<feature type="region of interest" description="Disordered" evidence="1">
    <location>
        <begin position="1"/>
        <end position="116"/>
    </location>
</feature>
<reference evidence="2" key="1">
    <citation type="submission" date="2020-06" db="EMBL/GenBank/DDBJ databases">
        <authorList>
            <consortium name="Plant Systems Biology data submission"/>
        </authorList>
    </citation>
    <scope>NUCLEOTIDE SEQUENCE</scope>
    <source>
        <strain evidence="2">D6</strain>
    </source>
</reference>
<keyword evidence="3" id="KW-1185">Reference proteome</keyword>
<feature type="region of interest" description="Disordered" evidence="1">
    <location>
        <begin position="137"/>
        <end position="166"/>
    </location>
</feature>
<evidence type="ECO:0000313" key="3">
    <source>
        <dbReference type="Proteomes" id="UP001153069"/>
    </source>
</evidence>
<evidence type="ECO:0000256" key="1">
    <source>
        <dbReference type="SAM" id="MobiDB-lite"/>
    </source>
</evidence>
<feature type="compositionally biased region" description="Polar residues" evidence="1">
    <location>
        <begin position="155"/>
        <end position="164"/>
    </location>
</feature>
<feature type="compositionally biased region" description="Polar residues" evidence="1">
    <location>
        <begin position="7"/>
        <end position="22"/>
    </location>
</feature>